<keyword evidence="1" id="KW-0812">Transmembrane</keyword>
<evidence type="ECO:0000313" key="3">
    <source>
        <dbReference type="Proteomes" id="UP000244722"/>
    </source>
</evidence>
<gene>
    <name evidence="2" type="ORF">B9Z19DRAFT_32392</name>
</gene>
<name>A0A2T6ZTL4_TUBBO</name>
<comment type="caution">
    <text evidence="2">The sequence shown here is derived from an EMBL/GenBank/DDBJ whole genome shotgun (WGS) entry which is preliminary data.</text>
</comment>
<sequence>MFSHYARRLLCLSPYRAFVSLAKPLLYSSFAWYCSFLIGVGRSVQVFWLFFFPLADLLGFFPMRPILLGLRVYFFSLHFFLSFLPSLLFAPASHTASEIAHCHKPPTAVSFPSCSLIIDYHSVRCLVHLSLVFVSFSIPLFIFFHTLHFSYPSVERSSREVGNPYLFFLQYRV</sequence>
<dbReference type="AlphaFoldDB" id="A0A2T6ZTL4"/>
<protein>
    <submittedName>
        <fullName evidence="2">Uncharacterized protein</fullName>
    </submittedName>
</protein>
<keyword evidence="3" id="KW-1185">Reference proteome</keyword>
<dbReference type="EMBL" id="NESQ01000105">
    <property type="protein sequence ID" value="PUU78842.1"/>
    <property type="molecule type" value="Genomic_DNA"/>
</dbReference>
<proteinExistence type="predicted"/>
<feature type="transmembrane region" description="Helical" evidence="1">
    <location>
        <begin position="70"/>
        <end position="90"/>
    </location>
</feature>
<reference evidence="2 3" key="1">
    <citation type="submission" date="2017-04" db="EMBL/GenBank/DDBJ databases">
        <title>Draft genome sequence of Tuber borchii Vittad., a whitish edible truffle.</title>
        <authorList>
            <consortium name="DOE Joint Genome Institute"/>
            <person name="Murat C."/>
            <person name="Kuo A."/>
            <person name="Barry K.W."/>
            <person name="Clum A."/>
            <person name="Dockter R.B."/>
            <person name="Fauchery L."/>
            <person name="Iotti M."/>
            <person name="Kohler A."/>
            <person name="Labutti K."/>
            <person name="Lindquist E.A."/>
            <person name="Lipzen A."/>
            <person name="Ohm R.A."/>
            <person name="Wang M."/>
            <person name="Grigoriev I.V."/>
            <person name="Zambonelli A."/>
            <person name="Martin F.M."/>
        </authorList>
    </citation>
    <scope>NUCLEOTIDE SEQUENCE [LARGE SCALE GENOMIC DNA]</scope>
    <source>
        <strain evidence="2 3">Tbo3840</strain>
    </source>
</reference>
<organism evidence="2 3">
    <name type="scientific">Tuber borchii</name>
    <name type="common">White truffle</name>
    <dbReference type="NCBI Taxonomy" id="42251"/>
    <lineage>
        <taxon>Eukaryota</taxon>
        <taxon>Fungi</taxon>
        <taxon>Dikarya</taxon>
        <taxon>Ascomycota</taxon>
        <taxon>Pezizomycotina</taxon>
        <taxon>Pezizomycetes</taxon>
        <taxon>Pezizales</taxon>
        <taxon>Tuberaceae</taxon>
        <taxon>Tuber</taxon>
    </lineage>
</organism>
<feature type="transmembrane region" description="Helical" evidence="1">
    <location>
        <begin position="126"/>
        <end position="149"/>
    </location>
</feature>
<keyword evidence="1" id="KW-0472">Membrane</keyword>
<evidence type="ECO:0000313" key="2">
    <source>
        <dbReference type="EMBL" id="PUU78842.1"/>
    </source>
</evidence>
<accession>A0A2T6ZTL4</accession>
<keyword evidence="1" id="KW-1133">Transmembrane helix</keyword>
<dbReference type="Proteomes" id="UP000244722">
    <property type="component" value="Unassembled WGS sequence"/>
</dbReference>
<evidence type="ECO:0000256" key="1">
    <source>
        <dbReference type="SAM" id="Phobius"/>
    </source>
</evidence>